<dbReference type="AlphaFoldDB" id="A0AAD8M6B7"/>
<feature type="region of interest" description="Disordered" evidence="2">
    <location>
        <begin position="74"/>
        <end position="106"/>
    </location>
</feature>
<keyword evidence="5" id="KW-1185">Reference proteome</keyword>
<reference evidence="4" key="1">
    <citation type="submission" date="2023-02" db="EMBL/GenBank/DDBJ databases">
        <title>Genome of toxic invasive species Heracleum sosnowskyi carries increased number of genes despite the absence of recent whole-genome duplications.</title>
        <authorList>
            <person name="Schelkunov M."/>
            <person name="Shtratnikova V."/>
            <person name="Makarenko M."/>
            <person name="Klepikova A."/>
            <person name="Omelchenko D."/>
            <person name="Novikova G."/>
            <person name="Obukhova E."/>
            <person name="Bogdanov V."/>
            <person name="Penin A."/>
            <person name="Logacheva M."/>
        </authorList>
    </citation>
    <scope>NUCLEOTIDE SEQUENCE</scope>
    <source>
        <strain evidence="4">Hsosn_3</strain>
        <tissue evidence="4">Leaf</tissue>
    </source>
</reference>
<dbReference type="InterPro" id="IPR007726">
    <property type="entry name" value="SS18_N"/>
</dbReference>
<accession>A0AAD8M6B7</accession>
<evidence type="ECO:0000313" key="5">
    <source>
        <dbReference type="Proteomes" id="UP001237642"/>
    </source>
</evidence>
<feature type="compositionally biased region" description="Polar residues" evidence="2">
    <location>
        <begin position="8"/>
        <end position="20"/>
    </location>
</feature>
<dbReference type="EMBL" id="JAUIZM010000010">
    <property type="protein sequence ID" value="KAK1361142.1"/>
    <property type="molecule type" value="Genomic_DNA"/>
</dbReference>
<name>A0AAD8M6B7_9APIA</name>
<protein>
    <submittedName>
        <fullName evidence="4">GRF1-interacting factor 3</fullName>
    </submittedName>
</protein>
<comment type="similarity">
    <text evidence="1">Belongs to the SS18 family.</text>
</comment>
<evidence type="ECO:0000313" key="4">
    <source>
        <dbReference type="EMBL" id="KAK1361142.1"/>
    </source>
</evidence>
<dbReference type="Proteomes" id="UP001237642">
    <property type="component" value="Unassembled WGS sequence"/>
</dbReference>
<feature type="region of interest" description="Disordered" evidence="2">
    <location>
        <begin position="1"/>
        <end position="20"/>
    </location>
</feature>
<reference evidence="4" key="2">
    <citation type="submission" date="2023-05" db="EMBL/GenBank/DDBJ databases">
        <authorList>
            <person name="Schelkunov M.I."/>
        </authorList>
    </citation>
    <scope>NUCLEOTIDE SEQUENCE</scope>
    <source>
        <strain evidence="4">Hsosn_3</strain>
        <tissue evidence="4">Leaf</tissue>
    </source>
</reference>
<organism evidence="4 5">
    <name type="scientific">Heracleum sosnowskyi</name>
    <dbReference type="NCBI Taxonomy" id="360622"/>
    <lineage>
        <taxon>Eukaryota</taxon>
        <taxon>Viridiplantae</taxon>
        <taxon>Streptophyta</taxon>
        <taxon>Embryophyta</taxon>
        <taxon>Tracheophyta</taxon>
        <taxon>Spermatophyta</taxon>
        <taxon>Magnoliopsida</taxon>
        <taxon>eudicotyledons</taxon>
        <taxon>Gunneridae</taxon>
        <taxon>Pentapetalae</taxon>
        <taxon>asterids</taxon>
        <taxon>campanulids</taxon>
        <taxon>Apiales</taxon>
        <taxon>Apiaceae</taxon>
        <taxon>Apioideae</taxon>
        <taxon>apioid superclade</taxon>
        <taxon>Tordylieae</taxon>
        <taxon>Tordyliinae</taxon>
        <taxon>Heracleum</taxon>
    </lineage>
</organism>
<sequence length="197" mass="21298">MQQQQQQPTLNSPHPYASNSITTDQIQKYLDENRDLILAIMENQNLGRLADCGQLQTLLQKNLMYLAAIADAQPQPPGPSQVPSNSMAPQGSYMQQPQGGMFQQQQGGGVQKLPFQLNAPRPQDQQQLMQFQQQQMQGQAGFRPGLNTGMHGMHQAQQHGVGTAGGLMDARGNRQDGSDAASGEGQVRSSSARGSGN</sequence>
<gene>
    <name evidence="4" type="ORF">POM88_045616</name>
</gene>
<evidence type="ECO:0000256" key="1">
    <source>
        <dbReference type="ARBA" id="ARBA00007945"/>
    </source>
</evidence>
<proteinExistence type="inferred from homology"/>
<evidence type="ECO:0000256" key="2">
    <source>
        <dbReference type="SAM" id="MobiDB-lite"/>
    </source>
</evidence>
<evidence type="ECO:0000259" key="3">
    <source>
        <dbReference type="Pfam" id="PF05030"/>
    </source>
</evidence>
<dbReference type="Pfam" id="PF05030">
    <property type="entry name" value="SSXT"/>
    <property type="match status" value="1"/>
</dbReference>
<feature type="region of interest" description="Disordered" evidence="2">
    <location>
        <begin position="137"/>
        <end position="197"/>
    </location>
</feature>
<feature type="domain" description="SS18 N-terminal" evidence="3">
    <location>
        <begin position="20"/>
        <end position="74"/>
    </location>
</feature>
<feature type="compositionally biased region" description="Polar residues" evidence="2">
    <location>
        <begin position="187"/>
        <end position="197"/>
    </location>
</feature>
<feature type="compositionally biased region" description="Low complexity" evidence="2">
    <location>
        <begin position="95"/>
        <end position="105"/>
    </location>
</feature>
<comment type="caution">
    <text evidence="4">The sequence shown here is derived from an EMBL/GenBank/DDBJ whole genome shotgun (WGS) entry which is preliminary data.</text>
</comment>